<comment type="caution">
    <text evidence="1">The sequence shown here is derived from an EMBL/GenBank/DDBJ whole genome shotgun (WGS) entry which is preliminary data.</text>
</comment>
<dbReference type="RefSeq" id="XP_037198186.1">
    <property type="nucleotide sequence ID" value="XM_037336820.1"/>
</dbReference>
<dbReference type="EMBL" id="JABFCT010000001">
    <property type="protein sequence ID" value="KAF5879242.1"/>
    <property type="molecule type" value="Genomic_DNA"/>
</dbReference>
<sequence>MTYLNHVINECLHLHAPAKAATRTRLSNCILPCVGHPDGPIYTHAGRHIFMDFGAMNTDQD</sequence>
<protein>
    <submittedName>
        <fullName evidence="1">Putative cytochrome p450 alkane hydroxylase protein</fullName>
    </submittedName>
</protein>
<keyword evidence="2" id="KW-1185">Reference proteome</keyword>
<evidence type="ECO:0000313" key="2">
    <source>
        <dbReference type="Proteomes" id="UP000531561"/>
    </source>
</evidence>
<gene>
    <name evidence="1" type="ORF">Bfra_006448</name>
</gene>
<dbReference type="GO" id="GO:0016705">
    <property type="term" value="F:oxidoreductase activity, acting on paired donors, with incorporation or reduction of molecular oxygen"/>
    <property type="evidence" value="ECO:0007669"/>
    <property type="project" value="InterPro"/>
</dbReference>
<dbReference type="InterPro" id="IPR036396">
    <property type="entry name" value="Cyt_P450_sf"/>
</dbReference>
<reference evidence="1 2" key="1">
    <citation type="journal article" date="2020" name="Phytopathology">
        <title>A high-quality genome resource of Botrytis fragariae, a new and rapidly spreading fungal pathogen causing strawberry gray mold in the U.S.A.</title>
        <authorList>
            <person name="Wu Y."/>
            <person name="Saski C.A."/>
            <person name="Schnabel G."/>
            <person name="Xiao S."/>
            <person name="Hu M."/>
        </authorList>
    </citation>
    <scope>NUCLEOTIDE SEQUENCE [LARGE SCALE GENOMIC DNA]</scope>
    <source>
        <strain evidence="1 2">BVB16</strain>
    </source>
</reference>
<dbReference type="GO" id="GO:0020037">
    <property type="term" value="F:heme binding"/>
    <property type="evidence" value="ECO:0007669"/>
    <property type="project" value="InterPro"/>
</dbReference>
<dbReference type="GeneID" id="59260512"/>
<proteinExistence type="predicted"/>
<dbReference type="GO" id="GO:0005506">
    <property type="term" value="F:iron ion binding"/>
    <property type="evidence" value="ECO:0007669"/>
    <property type="project" value="InterPro"/>
</dbReference>
<dbReference type="SUPFAM" id="SSF48264">
    <property type="entry name" value="Cytochrome P450"/>
    <property type="match status" value="1"/>
</dbReference>
<organism evidence="1 2">
    <name type="scientific">Botrytis fragariae</name>
    <dbReference type="NCBI Taxonomy" id="1964551"/>
    <lineage>
        <taxon>Eukaryota</taxon>
        <taxon>Fungi</taxon>
        <taxon>Dikarya</taxon>
        <taxon>Ascomycota</taxon>
        <taxon>Pezizomycotina</taxon>
        <taxon>Leotiomycetes</taxon>
        <taxon>Helotiales</taxon>
        <taxon>Sclerotiniaceae</taxon>
        <taxon>Botrytis</taxon>
    </lineage>
</organism>
<dbReference type="Proteomes" id="UP000531561">
    <property type="component" value="Unassembled WGS sequence"/>
</dbReference>
<dbReference type="GO" id="GO:0004497">
    <property type="term" value="F:monooxygenase activity"/>
    <property type="evidence" value="ECO:0007669"/>
    <property type="project" value="InterPro"/>
</dbReference>
<dbReference type="OrthoDB" id="10373068at2759"/>
<name>A0A8H6EP00_9HELO</name>
<evidence type="ECO:0000313" key="1">
    <source>
        <dbReference type="EMBL" id="KAF5879242.1"/>
    </source>
</evidence>
<accession>A0A8H6EP00</accession>
<dbReference type="AlphaFoldDB" id="A0A8H6EP00"/>